<organism evidence="2 3">
    <name type="scientific">Myroides odoratimimus CIP 101113</name>
    <dbReference type="NCBI Taxonomy" id="883154"/>
    <lineage>
        <taxon>Bacteria</taxon>
        <taxon>Pseudomonadati</taxon>
        <taxon>Bacteroidota</taxon>
        <taxon>Flavobacteriia</taxon>
        <taxon>Flavobacteriales</taxon>
        <taxon>Flavobacteriaceae</taxon>
        <taxon>Myroides</taxon>
    </lineage>
</organism>
<dbReference type="Proteomes" id="UP000004834">
    <property type="component" value="Unassembled WGS sequence"/>
</dbReference>
<keyword evidence="1" id="KW-0812">Transmembrane</keyword>
<evidence type="ECO:0000313" key="2">
    <source>
        <dbReference type="EMBL" id="EHO13841.1"/>
    </source>
</evidence>
<keyword evidence="1" id="KW-0472">Membrane</keyword>
<dbReference type="EMBL" id="AGEE01000008">
    <property type="protein sequence ID" value="EHO13841.1"/>
    <property type="molecule type" value="Genomic_DNA"/>
</dbReference>
<accession>A0AAV3F5J6</accession>
<protein>
    <submittedName>
        <fullName evidence="2">Uncharacterized protein</fullName>
    </submittedName>
</protein>
<gene>
    <name evidence="2" type="ORF">HMPREF9715_00915</name>
</gene>
<proteinExistence type="predicted"/>
<comment type="caution">
    <text evidence="2">The sequence shown here is derived from an EMBL/GenBank/DDBJ whole genome shotgun (WGS) entry which is preliminary data.</text>
</comment>
<keyword evidence="1" id="KW-1133">Transmembrane helix</keyword>
<dbReference type="AlphaFoldDB" id="A0AAV3F5J6"/>
<evidence type="ECO:0000313" key="3">
    <source>
        <dbReference type="Proteomes" id="UP000004834"/>
    </source>
</evidence>
<feature type="transmembrane region" description="Helical" evidence="1">
    <location>
        <begin position="21"/>
        <end position="39"/>
    </location>
</feature>
<name>A0AAV3F5J6_9FLAO</name>
<reference evidence="2 3" key="1">
    <citation type="submission" date="2011-11" db="EMBL/GenBank/DDBJ databases">
        <title>The Genome Sequence of Myroides odoratimimus CIP 101113.</title>
        <authorList>
            <person name="Earl A."/>
            <person name="Ward D."/>
            <person name="Feldgarden M."/>
            <person name="Gevers D."/>
            <person name="Huys G."/>
            <person name="Young S.K."/>
            <person name="Zeng Q."/>
            <person name="Gargeya S."/>
            <person name="Fitzgerald M."/>
            <person name="Haas B."/>
            <person name="Abouelleil A."/>
            <person name="Alvarado L."/>
            <person name="Arachchi H.M."/>
            <person name="Berlin A."/>
            <person name="Brown A."/>
            <person name="Chapman S.B."/>
            <person name="Chen Z."/>
            <person name="Dunbar C."/>
            <person name="Freedman E."/>
            <person name="Gearin G."/>
            <person name="Goldberg J."/>
            <person name="Griggs A."/>
            <person name="Gujja S."/>
            <person name="Heiman D."/>
            <person name="Howarth C."/>
            <person name="Larson L."/>
            <person name="Lui A."/>
            <person name="MacDonald P.J.P."/>
            <person name="Montmayeur A."/>
            <person name="Murphy C."/>
            <person name="Neiman D."/>
            <person name="Pearson M."/>
            <person name="Priest M."/>
            <person name="Roberts A."/>
            <person name="Saif S."/>
            <person name="Shea T."/>
            <person name="Shenoy N."/>
            <person name="Sisk P."/>
            <person name="Stolte C."/>
            <person name="Sykes S."/>
            <person name="Wortman J."/>
            <person name="Nusbaum C."/>
            <person name="Birren B."/>
        </authorList>
    </citation>
    <scope>NUCLEOTIDE SEQUENCE [LARGE SCALE GENOMIC DNA]</scope>
    <source>
        <strain evidence="2 3">CIP 101113</strain>
    </source>
</reference>
<evidence type="ECO:0000256" key="1">
    <source>
        <dbReference type="SAM" id="Phobius"/>
    </source>
</evidence>
<feature type="transmembrane region" description="Helical" evidence="1">
    <location>
        <begin position="45"/>
        <end position="66"/>
    </location>
</feature>
<sequence length="101" mass="12047">MQKLINIILIFDLENSVSKKLRTLAILAFLLAVKLNNHIDELVLPLVYLYIIYRLFLCLLILINFISKLIRYDKDEITIIFDNLKESEKKLRQYTKDFITK</sequence>